<keyword evidence="10" id="KW-0812">Transmembrane</keyword>
<keyword evidence="4 8" id="KW-0103">Bromodomain</keyword>
<name>A0A9N9TDH5_PHYSR</name>
<dbReference type="InterPro" id="IPR041569">
    <property type="entry name" value="AAA_lid_3"/>
</dbReference>
<dbReference type="CDD" id="cd05528">
    <property type="entry name" value="Bromo_AAA"/>
    <property type="match status" value="1"/>
</dbReference>
<protein>
    <recommendedName>
        <fullName evidence="6">Tat-binding homolog 7</fullName>
    </recommendedName>
    <alternativeName>
        <fullName evidence="7">Lin-48 expression abnormal protein 1</fullName>
    </alternativeName>
</protein>
<dbReference type="OrthoDB" id="5421at2759"/>
<evidence type="ECO:0000256" key="5">
    <source>
        <dbReference type="ARBA" id="ARBA00057193"/>
    </source>
</evidence>
<comment type="function">
    <text evidence="5">Thought to form a complex that enhances transcription from repetitive DNA sequences by modulating chromatin structure.</text>
</comment>
<feature type="compositionally biased region" description="Basic residues" evidence="9">
    <location>
        <begin position="420"/>
        <end position="434"/>
    </location>
</feature>
<feature type="compositionally biased region" description="Basic and acidic residues" evidence="9">
    <location>
        <begin position="320"/>
        <end position="338"/>
    </location>
</feature>
<feature type="region of interest" description="Disordered" evidence="9">
    <location>
        <begin position="1165"/>
        <end position="1247"/>
    </location>
</feature>
<feature type="region of interest" description="Disordered" evidence="9">
    <location>
        <begin position="244"/>
        <end position="365"/>
    </location>
</feature>
<dbReference type="PRINTS" id="PR00503">
    <property type="entry name" value="BROMODOMAIN"/>
</dbReference>
<evidence type="ECO:0000256" key="10">
    <source>
        <dbReference type="SAM" id="Phobius"/>
    </source>
</evidence>
<feature type="transmembrane region" description="Helical" evidence="10">
    <location>
        <begin position="1397"/>
        <end position="1418"/>
    </location>
</feature>
<keyword evidence="10" id="KW-0472">Membrane</keyword>
<keyword evidence="2" id="KW-0547">Nucleotide-binding</keyword>
<comment type="similarity">
    <text evidence="1">Belongs to the AAA ATPase family.</text>
</comment>
<feature type="compositionally biased region" description="Polar residues" evidence="9">
    <location>
        <begin position="1203"/>
        <end position="1214"/>
    </location>
</feature>
<evidence type="ECO:0000313" key="13">
    <source>
        <dbReference type="Proteomes" id="UP001153712"/>
    </source>
</evidence>
<feature type="compositionally biased region" description="Low complexity" evidence="9">
    <location>
        <begin position="435"/>
        <end position="447"/>
    </location>
</feature>
<dbReference type="SUPFAM" id="SSF52540">
    <property type="entry name" value="P-loop containing nucleoside triphosphate hydrolases"/>
    <property type="match status" value="2"/>
</dbReference>
<feature type="region of interest" description="Disordered" evidence="9">
    <location>
        <begin position="968"/>
        <end position="995"/>
    </location>
</feature>
<feature type="region of interest" description="Disordered" evidence="9">
    <location>
        <begin position="384"/>
        <end position="474"/>
    </location>
</feature>
<dbReference type="InterPro" id="IPR001487">
    <property type="entry name" value="Bromodomain"/>
</dbReference>
<keyword evidence="3" id="KW-0067">ATP-binding</keyword>
<dbReference type="SMART" id="SM00297">
    <property type="entry name" value="BROMO"/>
    <property type="match status" value="1"/>
</dbReference>
<dbReference type="InterPro" id="IPR003593">
    <property type="entry name" value="AAA+_ATPase"/>
</dbReference>
<dbReference type="FunFam" id="3.40.50.300:FF:000061">
    <property type="entry name" value="ATPase family, AAA domain-containing 2"/>
    <property type="match status" value="1"/>
</dbReference>
<dbReference type="PANTHER" id="PTHR23069:SF0">
    <property type="entry name" value="TAT-BINDING HOMOLOG 7"/>
    <property type="match status" value="1"/>
</dbReference>
<dbReference type="Gene3D" id="1.20.920.10">
    <property type="entry name" value="Bromodomain-like"/>
    <property type="match status" value="1"/>
</dbReference>
<proteinExistence type="inferred from homology"/>
<feature type="compositionally biased region" description="Basic and acidic residues" evidence="9">
    <location>
        <begin position="251"/>
        <end position="271"/>
    </location>
</feature>
<reference evidence="12" key="1">
    <citation type="submission" date="2022-01" db="EMBL/GenBank/DDBJ databases">
        <authorList>
            <person name="King R."/>
        </authorList>
    </citation>
    <scope>NUCLEOTIDE SEQUENCE</scope>
</reference>
<evidence type="ECO:0000259" key="11">
    <source>
        <dbReference type="PROSITE" id="PS50014"/>
    </source>
</evidence>
<feature type="region of interest" description="Disordered" evidence="9">
    <location>
        <begin position="98"/>
        <end position="117"/>
    </location>
</feature>
<gene>
    <name evidence="12" type="ORF">PHYEVI_LOCUS49</name>
</gene>
<feature type="compositionally biased region" description="Pro residues" evidence="9">
    <location>
        <begin position="974"/>
        <end position="988"/>
    </location>
</feature>
<dbReference type="SMART" id="SM00382">
    <property type="entry name" value="AAA"/>
    <property type="match status" value="1"/>
</dbReference>
<evidence type="ECO:0000256" key="9">
    <source>
        <dbReference type="SAM" id="MobiDB-lite"/>
    </source>
</evidence>
<feature type="compositionally biased region" description="Low complexity" evidence="9">
    <location>
        <begin position="34"/>
        <end position="45"/>
    </location>
</feature>
<feature type="compositionally biased region" description="Acidic residues" evidence="9">
    <location>
        <begin position="102"/>
        <end position="113"/>
    </location>
</feature>
<dbReference type="InterPro" id="IPR027417">
    <property type="entry name" value="P-loop_NTPase"/>
</dbReference>
<dbReference type="GO" id="GO:0003682">
    <property type="term" value="F:chromatin binding"/>
    <property type="evidence" value="ECO:0007669"/>
    <property type="project" value="TreeGrafter"/>
</dbReference>
<dbReference type="PROSITE" id="PS00674">
    <property type="entry name" value="AAA"/>
    <property type="match status" value="1"/>
</dbReference>
<dbReference type="GO" id="GO:0045815">
    <property type="term" value="P:transcription initiation-coupled chromatin remodeling"/>
    <property type="evidence" value="ECO:0007669"/>
    <property type="project" value="TreeGrafter"/>
</dbReference>
<dbReference type="Gene3D" id="3.40.50.300">
    <property type="entry name" value="P-loop containing nucleotide triphosphate hydrolases"/>
    <property type="match status" value="1"/>
</dbReference>
<dbReference type="Proteomes" id="UP001153712">
    <property type="component" value="Chromosome 1"/>
</dbReference>
<keyword evidence="10" id="KW-1133">Transmembrane helix</keyword>
<evidence type="ECO:0000256" key="2">
    <source>
        <dbReference type="ARBA" id="ARBA00022741"/>
    </source>
</evidence>
<dbReference type="GO" id="GO:0005524">
    <property type="term" value="F:ATP binding"/>
    <property type="evidence" value="ECO:0007669"/>
    <property type="project" value="UniProtKB-KW"/>
</dbReference>
<dbReference type="GO" id="GO:0006334">
    <property type="term" value="P:nucleosome assembly"/>
    <property type="evidence" value="ECO:0007669"/>
    <property type="project" value="TreeGrafter"/>
</dbReference>
<dbReference type="InterPro" id="IPR003959">
    <property type="entry name" value="ATPase_AAA_core"/>
</dbReference>
<sequence>MVNTRRKESNGSLEGSVNIKRGRPTLIKQETEDNSSSTSANESDSQYSGEKRFIQPSSRQLRSKFSSYGAAKYSFRPLRSSHKRISVDQRELTLYSQKMSEDSDFEQGNDYEGDIYSNRSDRSRHLLHKRRIRRRTALSLRPVSQSYVDTHAIPFGSESETTSKRRRGKQNANMSWLGDSQMHKVGYPNLHTGYSEEDSRDAVDADHSNMDITRRVTRRNNLRLRHEVETPKYLFDYDVNTATRRSRRHDKKDVENDLESTRRTLNDKENKEEEDLLGTRLNGRHKKNPVIEDNSNEEEKNADEVADEKQDKEVEENDEVNGKCDKEEDQEDAKKEESSDSDDEEQQRKLPVTKLRTTKNSSGINNDLLLNSVRSLRKRRVIKRRIGSSSESEEEESRTYSLRNRGPKPAPKTIQEFVLRKRAIRGKGFNRRRNSSSSSSDSSSTSSNVHRSKPPKSSHYSKNSKNDMMKTAAGGSTKIVPIQPETLDRSIRFGSIGGLDGHIQCLKEMILLPMMYPEVFKQFHIQPPRGVLFHGPPGTGKTLIARALANECSFGTKKVSFFLRKGADLLSKWIGESERQLRVLFEQAAKMKPSIIFFDELDGLAPVRSSRQDLVHVCIVSTLLALMDGLSDRGEVIVIGATNRIDSIDPALRRPGRFDRELFFPLPSKQEREEILNVHTSRWASPPSKQLLEYLAEHTVGYCGSDLKGLCSEAVIQSFRRTYPQVYNSEHKLLLQPENVKVEKVDFMRAKSLMVAAAHRITQGLGRKLFPLLEPLLQESLNKSLKLLEKTFPHGLSSTLAKVKLSPNIRPAQFLITGDGPGHGQTSHVAPAILNKMEHIHAYMLNLVMLYQDTNRSTEEACIQVFNEARKNVPSIVYVPSIDKWWSLVSETVRAIFKSQLTLLEPNIPILFLATSESLYVDLTSEIQQLFSYYRNEVLELKPATSELRKDFFRPLIIENSLKPVRRVRERPRTPPPLPRAPTPPPTPLNEEESRKLFEQEEHTLRELRIFLRDMCKKLANNKLFFMFTKPVDTEEVPDYPNIIKQPMDLETMMTKVDFHRYECARDFLNDIELICQNALEYNPAKTSADKQIRHRACSLRDYAYTLIKTEMDTDFEDKCQEISHKRRQRKHCPSKYLPPYINTEMKNSNINKECLIVSKENDTPTVQSVQNSNSKCGKTEKRKRKRIWQKGQIRKKIKKPDNSQQNDRVSSNSESKDEDSIKASTSQTSKTNSVNAIKQEEEEEKDNCIVDATSPLTVNCDSQINSQANIASPLQSPKRRLSDIFSPSDLLDNPLDFDDVDEALNETATDNVPTVKTIECSAMELETVLDTAVMITDGFSLVTLLDLYNNLNRIIKQFSKSHERTNLPKELAKELLRFKKDRTPDHIQKHKVISQVYWFLVSSNILLITNMLMVHVFPFRFYVFLFS</sequence>
<dbReference type="Pfam" id="PF00439">
    <property type="entry name" value="Bromodomain"/>
    <property type="match status" value="1"/>
</dbReference>
<dbReference type="FunFam" id="1.10.8.60:FF:000016">
    <property type="entry name" value="ATPase family AAA domain-containing protein 2B"/>
    <property type="match status" value="1"/>
</dbReference>
<keyword evidence="13" id="KW-1185">Reference proteome</keyword>
<dbReference type="InterPro" id="IPR003960">
    <property type="entry name" value="ATPase_AAA_CS"/>
</dbReference>
<feature type="compositionally biased region" description="Basic residues" evidence="9">
    <location>
        <begin position="1181"/>
        <end position="1199"/>
    </location>
</feature>
<feature type="compositionally biased region" description="Basic and acidic residues" evidence="9">
    <location>
        <begin position="297"/>
        <end position="312"/>
    </location>
</feature>
<dbReference type="GO" id="GO:0006337">
    <property type="term" value="P:nucleosome disassembly"/>
    <property type="evidence" value="ECO:0007669"/>
    <property type="project" value="TreeGrafter"/>
</dbReference>
<accession>A0A9N9TDH5</accession>
<evidence type="ECO:0000256" key="8">
    <source>
        <dbReference type="PROSITE-ProRule" id="PRU00035"/>
    </source>
</evidence>
<dbReference type="InterPro" id="IPR045199">
    <property type="entry name" value="ATAD2-like"/>
</dbReference>
<dbReference type="InterPro" id="IPR036427">
    <property type="entry name" value="Bromodomain-like_sf"/>
</dbReference>
<dbReference type="EMBL" id="OU900094">
    <property type="protein sequence ID" value="CAG9853574.1"/>
    <property type="molecule type" value="Genomic_DNA"/>
</dbReference>
<feature type="compositionally biased region" description="Polar residues" evidence="9">
    <location>
        <begin position="1223"/>
        <end position="1237"/>
    </location>
</feature>
<dbReference type="Gene3D" id="1.10.8.60">
    <property type="match status" value="1"/>
</dbReference>
<dbReference type="GO" id="GO:0042393">
    <property type="term" value="F:histone binding"/>
    <property type="evidence" value="ECO:0007669"/>
    <property type="project" value="TreeGrafter"/>
</dbReference>
<dbReference type="Pfam" id="PF00004">
    <property type="entry name" value="AAA"/>
    <property type="match status" value="1"/>
</dbReference>
<dbReference type="GO" id="GO:0016887">
    <property type="term" value="F:ATP hydrolysis activity"/>
    <property type="evidence" value="ECO:0007669"/>
    <property type="project" value="InterPro"/>
</dbReference>
<dbReference type="GO" id="GO:0005634">
    <property type="term" value="C:nucleus"/>
    <property type="evidence" value="ECO:0007669"/>
    <property type="project" value="TreeGrafter"/>
</dbReference>
<feature type="domain" description="Bromo" evidence="11">
    <location>
        <begin position="1020"/>
        <end position="1090"/>
    </location>
</feature>
<dbReference type="Pfam" id="PF17862">
    <property type="entry name" value="AAA_lid_3"/>
    <property type="match status" value="1"/>
</dbReference>
<feature type="compositionally biased region" description="Polar residues" evidence="9">
    <location>
        <begin position="1165"/>
        <end position="1177"/>
    </location>
</feature>
<evidence type="ECO:0000256" key="3">
    <source>
        <dbReference type="ARBA" id="ARBA00022840"/>
    </source>
</evidence>
<evidence type="ECO:0000256" key="4">
    <source>
        <dbReference type="ARBA" id="ARBA00023117"/>
    </source>
</evidence>
<dbReference type="PANTHER" id="PTHR23069">
    <property type="entry name" value="AAA DOMAIN-CONTAINING"/>
    <property type="match status" value="1"/>
</dbReference>
<organism evidence="12 13">
    <name type="scientific">Phyllotreta striolata</name>
    <name type="common">Striped flea beetle</name>
    <name type="synonym">Crioceris striolata</name>
    <dbReference type="NCBI Taxonomy" id="444603"/>
    <lineage>
        <taxon>Eukaryota</taxon>
        <taxon>Metazoa</taxon>
        <taxon>Ecdysozoa</taxon>
        <taxon>Arthropoda</taxon>
        <taxon>Hexapoda</taxon>
        <taxon>Insecta</taxon>
        <taxon>Pterygota</taxon>
        <taxon>Neoptera</taxon>
        <taxon>Endopterygota</taxon>
        <taxon>Coleoptera</taxon>
        <taxon>Polyphaga</taxon>
        <taxon>Cucujiformia</taxon>
        <taxon>Chrysomeloidea</taxon>
        <taxon>Chrysomelidae</taxon>
        <taxon>Galerucinae</taxon>
        <taxon>Alticini</taxon>
        <taxon>Phyllotreta</taxon>
    </lineage>
</organism>
<dbReference type="PROSITE" id="PS50014">
    <property type="entry name" value="BROMODOMAIN_2"/>
    <property type="match status" value="1"/>
</dbReference>
<evidence type="ECO:0000313" key="12">
    <source>
        <dbReference type="EMBL" id="CAG9853574.1"/>
    </source>
</evidence>
<dbReference type="SUPFAM" id="SSF47370">
    <property type="entry name" value="Bromodomain"/>
    <property type="match status" value="1"/>
</dbReference>
<evidence type="ECO:0000256" key="6">
    <source>
        <dbReference type="ARBA" id="ARBA00074192"/>
    </source>
</evidence>
<evidence type="ECO:0000256" key="1">
    <source>
        <dbReference type="ARBA" id="ARBA00006914"/>
    </source>
</evidence>
<evidence type="ECO:0000256" key="7">
    <source>
        <dbReference type="ARBA" id="ARBA00075625"/>
    </source>
</evidence>
<feature type="region of interest" description="Disordered" evidence="9">
    <location>
        <begin position="1"/>
        <end position="60"/>
    </location>
</feature>